<dbReference type="eggNOG" id="COG0659">
    <property type="taxonomic scope" value="Bacteria"/>
</dbReference>
<feature type="transmembrane region" description="Helical" evidence="5">
    <location>
        <begin position="31"/>
        <end position="56"/>
    </location>
</feature>
<dbReference type="RefSeq" id="WP_013820177.1">
    <property type="nucleotide sequence ID" value="NC_015572.1"/>
</dbReference>
<dbReference type="InterPro" id="IPR036513">
    <property type="entry name" value="STAS_dom_sf"/>
</dbReference>
<evidence type="ECO:0000256" key="3">
    <source>
        <dbReference type="ARBA" id="ARBA00022989"/>
    </source>
</evidence>
<feature type="transmembrane region" description="Helical" evidence="5">
    <location>
        <begin position="277"/>
        <end position="299"/>
    </location>
</feature>
<keyword evidence="3 5" id="KW-1133">Transmembrane helix</keyword>
<dbReference type="PANTHER" id="PTHR11814">
    <property type="entry name" value="SULFATE TRANSPORTER"/>
    <property type="match status" value="1"/>
</dbReference>
<reference key="2">
    <citation type="submission" date="2011-05" db="EMBL/GenBank/DDBJ databases">
        <title>Complete genome sequence of the aerobic marine methanotroph Methylomonas methanica MC09.</title>
        <authorList>
            <person name="Boden R."/>
            <person name="Cunliffe M."/>
            <person name="Scanlan J."/>
            <person name="Moussard H."/>
            <person name="Kits K.D."/>
            <person name="Klotz M."/>
            <person name="Jetten M."/>
            <person name="Vuilleumier S."/>
            <person name="Han J."/>
            <person name="Peters L."/>
            <person name="Mikhailova N."/>
            <person name="Teshima H."/>
            <person name="Tapia R."/>
            <person name="Kyrpides N."/>
            <person name="Ivanova N."/>
            <person name="Pagani I."/>
            <person name="Cheng J.-F."/>
            <person name="Goodwin L."/>
            <person name="Han C."/>
            <person name="Hauser L."/>
            <person name="Land M."/>
            <person name="Lapidus A."/>
            <person name="Lucas S."/>
            <person name="Pitluck S."/>
            <person name="Woyke T."/>
            <person name="Stein L.Y."/>
            <person name="Murrell C."/>
        </authorList>
    </citation>
    <scope>NUCLEOTIDE SEQUENCE</scope>
    <source>
        <strain>MC09</strain>
    </source>
</reference>
<feature type="transmembrane region" description="Helical" evidence="5">
    <location>
        <begin position="311"/>
        <end position="329"/>
    </location>
</feature>
<evidence type="ECO:0000256" key="5">
    <source>
        <dbReference type="SAM" id="Phobius"/>
    </source>
</evidence>
<feature type="transmembrane region" description="Helical" evidence="5">
    <location>
        <begin position="238"/>
        <end position="257"/>
    </location>
</feature>
<evidence type="ECO:0000256" key="4">
    <source>
        <dbReference type="ARBA" id="ARBA00023136"/>
    </source>
</evidence>
<dbReference type="AlphaFoldDB" id="F9ZVH4"/>
<sequence length="542" mass="57205">MHIWLNRNFLLTNIAAGLSVAFILLPEAVAYAAIAHLSIQAAITAALAGLLCYAWLGKSPYAIVSATSSAAALLAAVVMSLRPDGADAYAEMGAALVILTGAGLLAIAKVGLGQLSAFVSRPVLHGFSFALAITIIVKQLPKLLGVTAQANDPLHILLELTARYPDWNPYSTVLGGIALLLLWLLTRFPKLPGAFLVLAAGIGLNSTVDLTAQQVALVGSLELQPTALGLPALSMDKWLRLAELAFGLLVIIVAESWGSIRSLSLLHGKTVEPNRELCALGTANLVSGLLHGMPVGAGFSASSANEQAGATGKLAGAMAALILLLMAVFGRQWIARIPEPLVAAAVINALRHALNPAALLKLWRIDRDQYLALAAVAGVLVFGVLHGMLLAVALSLAAAIRSFSRPLVRELAELEHGHDYVDRQNHPAALPHDNILVLRPEEPLFFASAEGILAEARKQLSARGNVRILVVSLEESADLDATAAECLIELAAELRLHRQKLLLARVKDPIADLLRTLAGDSFADALFWSVDDAVVAARKMRG</sequence>
<feature type="transmembrane region" description="Helical" evidence="5">
    <location>
        <begin position="119"/>
        <end position="137"/>
    </location>
</feature>
<feature type="domain" description="STAS" evidence="6">
    <location>
        <begin position="425"/>
        <end position="537"/>
    </location>
</feature>
<keyword evidence="2 5" id="KW-0812">Transmembrane</keyword>
<feature type="transmembrane region" description="Helical" evidence="5">
    <location>
        <begin position="193"/>
        <end position="218"/>
    </location>
</feature>
<dbReference type="Pfam" id="PF00916">
    <property type="entry name" value="Sulfate_transp"/>
    <property type="match status" value="1"/>
</dbReference>
<dbReference type="InterPro" id="IPR002645">
    <property type="entry name" value="STAS_dom"/>
</dbReference>
<dbReference type="KEGG" id="mmt:Metme_3592"/>
<keyword evidence="8" id="KW-1185">Reference proteome</keyword>
<dbReference type="STRING" id="857087.Metme_3592"/>
<evidence type="ECO:0000313" key="8">
    <source>
        <dbReference type="Proteomes" id="UP000008888"/>
    </source>
</evidence>
<evidence type="ECO:0000256" key="2">
    <source>
        <dbReference type="ARBA" id="ARBA00022692"/>
    </source>
</evidence>
<proteinExistence type="predicted"/>
<feature type="transmembrane region" description="Helical" evidence="5">
    <location>
        <begin position="7"/>
        <end position="25"/>
    </location>
</feature>
<dbReference type="PROSITE" id="PS50801">
    <property type="entry name" value="STAS"/>
    <property type="match status" value="1"/>
</dbReference>
<dbReference type="Pfam" id="PF01740">
    <property type="entry name" value="STAS"/>
    <property type="match status" value="1"/>
</dbReference>
<dbReference type="Proteomes" id="UP000008888">
    <property type="component" value="Chromosome"/>
</dbReference>
<feature type="transmembrane region" description="Helical" evidence="5">
    <location>
        <begin position="63"/>
        <end position="82"/>
    </location>
</feature>
<dbReference type="InterPro" id="IPR001902">
    <property type="entry name" value="SLC26A/SulP_fam"/>
</dbReference>
<accession>F9ZVH4</accession>
<dbReference type="InterPro" id="IPR011547">
    <property type="entry name" value="SLC26A/SulP_dom"/>
</dbReference>
<comment type="subcellular location">
    <subcellularLocation>
        <location evidence="1">Membrane</location>
        <topology evidence="1">Multi-pass membrane protein</topology>
    </subcellularLocation>
</comment>
<feature type="transmembrane region" description="Helical" evidence="5">
    <location>
        <begin position="167"/>
        <end position="186"/>
    </location>
</feature>
<reference evidence="8" key="3">
    <citation type="submission" date="2011-05" db="EMBL/GenBank/DDBJ databases">
        <title>Complete sequence of Methylomonas methanica MC09.</title>
        <authorList>
            <consortium name="US DOE Joint Genome Institute"/>
            <person name="Lucas S."/>
            <person name="Han J."/>
            <person name="Lapidus A."/>
            <person name="Cheng J.-F."/>
            <person name="Goodwin L."/>
            <person name="Pitluck S."/>
            <person name="Peters L."/>
            <person name="Mikhailova N."/>
            <person name="Teshima H."/>
            <person name="Han C."/>
            <person name="Tapia R."/>
            <person name="Land M."/>
            <person name="Hauser L."/>
            <person name="Kyrpides N."/>
            <person name="Ivanova N."/>
            <person name="Pagani I."/>
            <person name="Stein L."/>
            <person name="Woyke T."/>
        </authorList>
    </citation>
    <scope>NUCLEOTIDE SEQUENCE [LARGE SCALE GENOMIC DNA]</scope>
    <source>
        <strain evidence="8">MC09</strain>
    </source>
</reference>
<feature type="transmembrane region" description="Helical" evidence="5">
    <location>
        <begin position="371"/>
        <end position="400"/>
    </location>
</feature>
<dbReference type="EMBL" id="CP002738">
    <property type="protein sequence ID" value="AEG01956.1"/>
    <property type="molecule type" value="Genomic_DNA"/>
</dbReference>
<dbReference type="Gene3D" id="3.30.750.24">
    <property type="entry name" value="STAS domain"/>
    <property type="match status" value="1"/>
</dbReference>
<dbReference type="CDD" id="cd07042">
    <property type="entry name" value="STAS_SulP_like_sulfate_transporter"/>
    <property type="match status" value="1"/>
</dbReference>
<feature type="transmembrane region" description="Helical" evidence="5">
    <location>
        <begin position="88"/>
        <end position="107"/>
    </location>
</feature>
<keyword evidence="4 5" id="KW-0472">Membrane</keyword>
<dbReference type="GO" id="GO:0055085">
    <property type="term" value="P:transmembrane transport"/>
    <property type="evidence" value="ECO:0007669"/>
    <property type="project" value="InterPro"/>
</dbReference>
<evidence type="ECO:0000256" key="1">
    <source>
        <dbReference type="ARBA" id="ARBA00004141"/>
    </source>
</evidence>
<reference evidence="7 8" key="1">
    <citation type="journal article" date="2011" name="J. Bacteriol.">
        <title>Complete Genome Sequence of the Aerobic Marine Methanotroph Methylomonas methanica MC09.</title>
        <authorList>
            <person name="Boden R."/>
            <person name="Cunliffe M."/>
            <person name="Scanlan J."/>
            <person name="Moussard H."/>
            <person name="Kits K.D."/>
            <person name="Klotz M.G."/>
            <person name="Jetten M.S."/>
            <person name="Vuilleumier S."/>
            <person name="Han J."/>
            <person name="Peters L."/>
            <person name="Mikhailova N."/>
            <person name="Teshima H."/>
            <person name="Tapia R."/>
            <person name="Kyrpides N."/>
            <person name="Ivanova N."/>
            <person name="Pagani I."/>
            <person name="Cheng J.F."/>
            <person name="Goodwin L."/>
            <person name="Han C."/>
            <person name="Hauser L."/>
            <person name="Land M.L."/>
            <person name="Lapidus A."/>
            <person name="Lucas S."/>
            <person name="Pitluck S."/>
            <person name="Woyke T."/>
            <person name="Stein L."/>
            <person name="Murrell J.C."/>
        </authorList>
    </citation>
    <scope>NUCLEOTIDE SEQUENCE [LARGE SCALE GENOMIC DNA]</scope>
    <source>
        <strain evidence="7 8">MC09</strain>
    </source>
</reference>
<name>F9ZVH4_METMM</name>
<dbReference type="HOGENOM" id="CLU_003182_13_0_6"/>
<organism evidence="7 8">
    <name type="scientific">Methylomonas methanica (strain DSM 25384 / MC09)</name>
    <dbReference type="NCBI Taxonomy" id="857087"/>
    <lineage>
        <taxon>Bacteria</taxon>
        <taxon>Pseudomonadati</taxon>
        <taxon>Pseudomonadota</taxon>
        <taxon>Gammaproteobacteria</taxon>
        <taxon>Methylococcales</taxon>
        <taxon>Methylococcaceae</taxon>
        <taxon>Methylomonas</taxon>
    </lineage>
</organism>
<gene>
    <name evidence="7" type="ordered locus">Metme_3592</name>
</gene>
<dbReference type="GO" id="GO:0016020">
    <property type="term" value="C:membrane"/>
    <property type="evidence" value="ECO:0007669"/>
    <property type="project" value="UniProtKB-SubCell"/>
</dbReference>
<dbReference type="SUPFAM" id="SSF52091">
    <property type="entry name" value="SpoIIaa-like"/>
    <property type="match status" value="1"/>
</dbReference>
<protein>
    <submittedName>
        <fullName evidence="7">Sulphate transporter</fullName>
    </submittedName>
</protein>
<dbReference type="OrthoDB" id="9769739at2"/>
<evidence type="ECO:0000259" key="6">
    <source>
        <dbReference type="PROSITE" id="PS50801"/>
    </source>
</evidence>
<evidence type="ECO:0000313" key="7">
    <source>
        <dbReference type="EMBL" id="AEG01956.1"/>
    </source>
</evidence>